<evidence type="ECO:0000313" key="1">
    <source>
        <dbReference type="EMBL" id="EIM76455.1"/>
    </source>
</evidence>
<dbReference type="EMBL" id="AJYA01000020">
    <property type="protein sequence ID" value="EIM76455.1"/>
    <property type="molecule type" value="Genomic_DNA"/>
</dbReference>
<dbReference type="PATRIC" id="fig|1189621.3.peg.2004"/>
<name>I5C3Q3_9BACT</name>
<comment type="caution">
    <text evidence="1">The sequence shown here is derived from an EMBL/GenBank/DDBJ whole genome shotgun (WGS) entry which is preliminary data.</text>
</comment>
<accession>I5C3Q3</accession>
<dbReference type="RefSeq" id="WP_009054915.1">
    <property type="nucleotide sequence ID" value="NZ_AJYA01000020.1"/>
</dbReference>
<dbReference type="AlphaFoldDB" id="I5C3Q3"/>
<gene>
    <name evidence="1" type="ORF">A3SI_09647</name>
</gene>
<dbReference type="Pfam" id="PF14014">
    <property type="entry name" value="DUF4230"/>
    <property type="match status" value="1"/>
</dbReference>
<evidence type="ECO:0008006" key="3">
    <source>
        <dbReference type="Google" id="ProtNLM"/>
    </source>
</evidence>
<dbReference type="STRING" id="1189621.A3SI_09647"/>
<dbReference type="Proteomes" id="UP000005551">
    <property type="component" value="Unassembled WGS sequence"/>
</dbReference>
<dbReference type="InterPro" id="IPR025324">
    <property type="entry name" value="DUF4230"/>
</dbReference>
<sequence length="206" mass="24073">MTRFLLGIITTLIIGLAAYMAFFKSAGVQEQIEIRHGDVIKEQVEQVGKLVVTEGNFSLVTSYENSKRLYFDLIKSNKKALVVVHAKVTVAYDLSQMRYEIDEENRILRILYIPDEELNIYPDIEYYDISQDYFNRFEAKDYNKVRAQATFRIKQQVLSSGIQQDGKKRLVEELGKLFFLTNMYGWELQYKETAVEDEAALKRLLR</sequence>
<dbReference type="OrthoDB" id="5700441at2"/>
<keyword evidence="2" id="KW-1185">Reference proteome</keyword>
<reference evidence="1 2" key="1">
    <citation type="submission" date="2012-05" db="EMBL/GenBank/DDBJ databases">
        <title>Genome sequence of Nitritalea halalkaliphila LW7.</title>
        <authorList>
            <person name="Jangir P.K."/>
            <person name="Singh A."/>
            <person name="Shivaji S."/>
            <person name="Sharma R."/>
        </authorList>
    </citation>
    <scope>NUCLEOTIDE SEQUENCE [LARGE SCALE GENOMIC DNA]</scope>
    <source>
        <strain evidence="1 2">LW7</strain>
    </source>
</reference>
<evidence type="ECO:0000313" key="2">
    <source>
        <dbReference type="Proteomes" id="UP000005551"/>
    </source>
</evidence>
<organism evidence="1 2">
    <name type="scientific">Nitritalea halalkaliphila LW7</name>
    <dbReference type="NCBI Taxonomy" id="1189621"/>
    <lineage>
        <taxon>Bacteria</taxon>
        <taxon>Pseudomonadati</taxon>
        <taxon>Bacteroidota</taxon>
        <taxon>Cytophagia</taxon>
        <taxon>Cytophagales</taxon>
        <taxon>Cyclobacteriaceae</taxon>
        <taxon>Nitritalea</taxon>
    </lineage>
</organism>
<proteinExistence type="predicted"/>
<protein>
    <recommendedName>
        <fullName evidence="3">DUF4230 domain-containing protein</fullName>
    </recommendedName>
</protein>